<name>A0A940IGQ1_9BACT</name>
<reference evidence="1" key="2">
    <citation type="journal article" date="2021" name="PeerJ">
        <title>Extensive microbial diversity within the chicken gut microbiome revealed by metagenomics and culture.</title>
        <authorList>
            <person name="Gilroy R."/>
            <person name="Ravi A."/>
            <person name="Getino M."/>
            <person name="Pursley I."/>
            <person name="Horton D.L."/>
            <person name="Alikhan N.F."/>
            <person name="Baker D."/>
            <person name="Gharbi K."/>
            <person name="Hall N."/>
            <person name="Watson M."/>
            <person name="Adriaenssens E.M."/>
            <person name="Foster-Nyarko E."/>
            <person name="Jarju S."/>
            <person name="Secka A."/>
            <person name="Antonio M."/>
            <person name="Oren A."/>
            <person name="Chaudhuri R.R."/>
            <person name="La Ragione R."/>
            <person name="Hildebrand F."/>
            <person name="Pallen M.J."/>
        </authorList>
    </citation>
    <scope>NUCLEOTIDE SEQUENCE</scope>
    <source>
        <strain evidence="1">G3-8215</strain>
    </source>
</reference>
<dbReference type="AlphaFoldDB" id="A0A940IGQ1"/>
<protein>
    <submittedName>
        <fullName evidence="1">Uncharacterized protein</fullName>
    </submittedName>
</protein>
<reference evidence="1" key="1">
    <citation type="submission" date="2020-10" db="EMBL/GenBank/DDBJ databases">
        <authorList>
            <person name="Gilroy R."/>
        </authorList>
    </citation>
    <scope>NUCLEOTIDE SEQUENCE</scope>
    <source>
        <strain evidence="1">G3-8215</strain>
    </source>
</reference>
<sequence>MQLDAILVNSGAKYRKEVLAMPIAALMDTVLSHMTLRMGVRGDETVGAAGSDAELRPYKSEKGATDTTSLIGRTLTTYLGDVVEEFDPYQLFSTVYGEQWSDLTERKEADIVKTLSLAQAKTVSKKLAKAMFCAKRNTSGSKTTDLFDGFDTIAAKEVTATNLSTAKGNYIEVDQITELNAGDVLQAIYDAASEELTEAEDLKMFMPKSVKKMYEKWCLANFGAVIYNSTYNKNMLHGTEDNPVQLVGLTGMKDSKYIYLSTKSNMLVGCDQRSAMEKVKIRECDNPKMLQFFMCMFFGVQFEMITPERLLVAKQKDAPASLEPEEDQESV</sequence>
<evidence type="ECO:0000313" key="1">
    <source>
        <dbReference type="EMBL" id="MBO8482632.1"/>
    </source>
</evidence>
<gene>
    <name evidence="1" type="ORF">IAB75_00710</name>
</gene>
<dbReference type="Proteomes" id="UP000725002">
    <property type="component" value="Unassembled WGS sequence"/>
</dbReference>
<accession>A0A940IGQ1</accession>
<comment type="caution">
    <text evidence="1">The sequence shown here is derived from an EMBL/GenBank/DDBJ whole genome shotgun (WGS) entry which is preliminary data.</text>
</comment>
<organism evidence="1 2">
    <name type="scientific">Candidatus Cryptobacteroides avicola</name>
    <dbReference type="NCBI Taxonomy" id="2840757"/>
    <lineage>
        <taxon>Bacteria</taxon>
        <taxon>Pseudomonadati</taxon>
        <taxon>Bacteroidota</taxon>
        <taxon>Bacteroidia</taxon>
        <taxon>Bacteroidales</taxon>
        <taxon>Candidatus Cryptobacteroides</taxon>
    </lineage>
</organism>
<evidence type="ECO:0000313" key="2">
    <source>
        <dbReference type="Proteomes" id="UP000725002"/>
    </source>
</evidence>
<proteinExistence type="predicted"/>
<dbReference type="EMBL" id="JADILV010000005">
    <property type="protein sequence ID" value="MBO8482632.1"/>
    <property type="molecule type" value="Genomic_DNA"/>
</dbReference>